<dbReference type="GO" id="GO:0008270">
    <property type="term" value="F:zinc ion binding"/>
    <property type="evidence" value="ECO:0007669"/>
    <property type="project" value="UniProtKB-KW"/>
</dbReference>
<dbReference type="OrthoDB" id="6077919at2759"/>
<evidence type="ECO:0000256" key="7">
    <source>
        <dbReference type="ARBA" id="ARBA00022833"/>
    </source>
</evidence>
<keyword evidence="8" id="KW-0832">Ubl conjugation</keyword>
<feature type="domain" description="C2H2-type" evidence="15">
    <location>
        <begin position="454"/>
        <end position="481"/>
    </location>
</feature>
<dbReference type="GO" id="GO:0005634">
    <property type="term" value="C:nucleus"/>
    <property type="evidence" value="ECO:0007669"/>
    <property type="project" value="UniProtKB-SubCell"/>
</dbReference>
<dbReference type="GO" id="GO:0006357">
    <property type="term" value="P:regulation of transcription by RNA polymerase II"/>
    <property type="evidence" value="ECO:0007669"/>
    <property type="project" value="TreeGrafter"/>
</dbReference>
<evidence type="ECO:0000256" key="13">
    <source>
        <dbReference type="PROSITE-ProRule" id="PRU00042"/>
    </source>
</evidence>
<feature type="region of interest" description="Disordered" evidence="14">
    <location>
        <begin position="159"/>
        <end position="207"/>
    </location>
</feature>
<accession>A0A9P0DNB0</accession>
<evidence type="ECO:0000256" key="2">
    <source>
        <dbReference type="ARBA" id="ARBA00006991"/>
    </source>
</evidence>
<keyword evidence="12" id="KW-0539">Nucleus</keyword>
<evidence type="ECO:0000259" key="15">
    <source>
        <dbReference type="PROSITE" id="PS50157"/>
    </source>
</evidence>
<dbReference type="AlphaFoldDB" id="A0A9P0DNB0"/>
<dbReference type="Proteomes" id="UP001153737">
    <property type="component" value="Chromosome 6"/>
</dbReference>
<dbReference type="Pfam" id="PF00096">
    <property type="entry name" value="zf-C2H2"/>
    <property type="match status" value="7"/>
</dbReference>
<evidence type="ECO:0000313" key="16">
    <source>
        <dbReference type="EMBL" id="CAH1174028.1"/>
    </source>
</evidence>
<dbReference type="FunFam" id="3.30.160.60:FF:000075">
    <property type="entry name" value="Putative zinc finger protein 536"/>
    <property type="match status" value="1"/>
</dbReference>
<dbReference type="FunFam" id="3.30.160.60:FF:000690">
    <property type="entry name" value="Zinc finger protein 354C"/>
    <property type="match status" value="1"/>
</dbReference>
<keyword evidence="7" id="KW-0862">Zinc</keyword>
<dbReference type="GO" id="GO:0003682">
    <property type="term" value="F:chromatin binding"/>
    <property type="evidence" value="ECO:0007669"/>
    <property type="project" value="UniProtKB-ARBA"/>
</dbReference>
<evidence type="ECO:0000256" key="3">
    <source>
        <dbReference type="ARBA" id="ARBA00022499"/>
    </source>
</evidence>
<dbReference type="SMART" id="SM00355">
    <property type="entry name" value="ZnF_C2H2"/>
    <property type="match status" value="10"/>
</dbReference>
<evidence type="ECO:0000256" key="4">
    <source>
        <dbReference type="ARBA" id="ARBA00022723"/>
    </source>
</evidence>
<keyword evidence="17" id="KW-1185">Reference proteome</keyword>
<dbReference type="SUPFAM" id="SSF57667">
    <property type="entry name" value="beta-beta-alpha zinc fingers"/>
    <property type="match status" value="3"/>
</dbReference>
<comment type="similarity">
    <text evidence="2">Belongs to the krueppel C2H2-type zinc-finger protein family.</text>
</comment>
<dbReference type="EMBL" id="OU896712">
    <property type="protein sequence ID" value="CAH1174028.1"/>
    <property type="molecule type" value="Genomic_DNA"/>
</dbReference>
<feature type="domain" description="C2H2-type" evidence="15">
    <location>
        <begin position="595"/>
        <end position="617"/>
    </location>
</feature>
<feature type="compositionally biased region" description="Basic and acidic residues" evidence="14">
    <location>
        <begin position="172"/>
        <end position="191"/>
    </location>
</feature>
<gene>
    <name evidence="16" type="ORF">PHAECO_LOCUS9995</name>
</gene>
<proteinExistence type="inferred from homology"/>
<dbReference type="FunFam" id="3.30.160.60:FF:000557">
    <property type="entry name" value="zinc finger and SCAN domain-containing protein 29"/>
    <property type="match status" value="1"/>
</dbReference>
<evidence type="ECO:0000256" key="1">
    <source>
        <dbReference type="ARBA" id="ARBA00004123"/>
    </source>
</evidence>
<dbReference type="InterPro" id="IPR036236">
    <property type="entry name" value="Znf_C2H2_sf"/>
</dbReference>
<protein>
    <recommendedName>
        <fullName evidence="15">C2H2-type domain-containing protein</fullName>
    </recommendedName>
</protein>
<dbReference type="PANTHER" id="PTHR24390:SF235">
    <property type="entry name" value="GH09339P-RELATED"/>
    <property type="match status" value="1"/>
</dbReference>
<evidence type="ECO:0000256" key="8">
    <source>
        <dbReference type="ARBA" id="ARBA00022843"/>
    </source>
</evidence>
<dbReference type="FunFam" id="3.30.160.60:FF:000624">
    <property type="entry name" value="zinc finger protein 697"/>
    <property type="match status" value="1"/>
</dbReference>
<feature type="domain" description="C2H2-type" evidence="15">
    <location>
        <begin position="320"/>
        <end position="348"/>
    </location>
</feature>
<name>A0A9P0DNB0_PHACE</name>
<keyword evidence="10" id="KW-0238">DNA-binding</keyword>
<dbReference type="GO" id="GO:0003700">
    <property type="term" value="F:DNA-binding transcription factor activity"/>
    <property type="evidence" value="ECO:0007669"/>
    <property type="project" value="TreeGrafter"/>
</dbReference>
<dbReference type="PANTHER" id="PTHR24390">
    <property type="entry name" value="ZINC FINGER PROTEIN"/>
    <property type="match status" value="1"/>
</dbReference>
<feature type="domain" description="C2H2-type" evidence="15">
    <location>
        <begin position="539"/>
        <end position="566"/>
    </location>
</feature>
<feature type="domain" description="C2H2-type" evidence="15">
    <location>
        <begin position="510"/>
        <end position="538"/>
    </location>
</feature>
<feature type="domain" description="C2H2-type" evidence="15">
    <location>
        <begin position="254"/>
        <end position="276"/>
    </location>
</feature>
<dbReference type="GO" id="GO:0000785">
    <property type="term" value="C:chromatin"/>
    <property type="evidence" value="ECO:0007669"/>
    <property type="project" value="UniProtKB-ARBA"/>
</dbReference>
<dbReference type="FunFam" id="3.30.160.60:FF:000045">
    <property type="entry name" value="ZFP69 zinc finger protein B"/>
    <property type="match status" value="1"/>
</dbReference>
<dbReference type="PROSITE" id="PS00028">
    <property type="entry name" value="ZINC_FINGER_C2H2_1"/>
    <property type="match status" value="8"/>
</dbReference>
<evidence type="ECO:0000256" key="11">
    <source>
        <dbReference type="ARBA" id="ARBA00023163"/>
    </source>
</evidence>
<keyword evidence="6 13" id="KW-0863">Zinc-finger</keyword>
<keyword evidence="11" id="KW-0804">Transcription</keyword>
<feature type="domain" description="C2H2-type" evidence="15">
    <location>
        <begin position="482"/>
        <end position="509"/>
    </location>
</feature>
<organism evidence="16 17">
    <name type="scientific">Phaedon cochleariae</name>
    <name type="common">Mustard beetle</name>
    <dbReference type="NCBI Taxonomy" id="80249"/>
    <lineage>
        <taxon>Eukaryota</taxon>
        <taxon>Metazoa</taxon>
        <taxon>Ecdysozoa</taxon>
        <taxon>Arthropoda</taxon>
        <taxon>Hexapoda</taxon>
        <taxon>Insecta</taxon>
        <taxon>Pterygota</taxon>
        <taxon>Neoptera</taxon>
        <taxon>Endopterygota</taxon>
        <taxon>Coleoptera</taxon>
        <taxon>Polyphaga</taxon>
        <taxon>Cucujiformia</taxon>
        <taxon>Chrysomeloidea</taxon>
        <taxon>Chrysomelidae</taxon>
        <taxon>Chrysomelinae</taxon>
        <taxon>Chrysomelini</taxon>
        <taxon>Phaedon</taxon>
    </lineage>
</organism>
<comment type="subcellular location">
    <subcellularLocation>
        <location evidence="1">Nucleus</location>
    </subcellularLocation>
</comment>
<feature type="region of interest" description="Disordered" evidence="14">
    <location>
        <begin position="611"/>
        <end position="630"/>
    </location>
</feature>
<evidence type="ECO:0000256" key="9">
    <source>
        <dbReference type="ARBA" id="ARBA00023015"/>
    </source>
</evidence>
<dbReference type="GO" id="GO:0040029">
    <property type="term" value="P:epigenetic regulation of gene expression"/>
    <property type="evidence" value="ECO:0007669"/>
    <property type="project" value="UniProtKB-ARBA"/>
</dbReference>
<keyword evidence="5" id="KW-0677">Repeat</keyword>
<keyword evidence="3" id="KW-1017">Isopeptide bond</keyword>
<dbReference type="PROSITE" id="PS50157">
    <property type="entry name" value="ZINC_FINGER_C2H2_2"/>
    <property type="match status" value="8"/>
</dbReference>
<evidence type="ECO:0000256" key="6">
    <source>
        <dbReference type="ARBA" id="ARBA00022771"/>
    </source>
</evidence>
<keyword evidence="9" id="KW-0805">Transcription regulation</keyword>
<evidence type="ECO:0000256" key="10">
    <source>
        <dbReference type="ARBA" id="ARBA00023125"/>
    </source>
</evidence>
<reference evidence="16" key="2">
    <citation type="submission" date="2022-10" db="EMBL/GenBank/DDBJ databases">
        <authorList>
            <consortium name="ENA_rothamsted_submissions"/>
            <consortium name="culmorum"/>
            <person name="King R."/>
        </authorList>
    </citation>
    <scope>NUCLEOTIDE SEQUENCE</scope>
</reference>
<keyword evidence="4" id="KW-0479">Metal-binding</keyword>
<evidence type="ECO:0000256" key="14">
    <source>
        <dbReference type="SAM" id="MobiDB-lite"/>
    </source>
</evidence>
<evidence type="ECO:0000256" key="5">
    <source>
        <dbReference type="ARBA" id="ARBA00022737"/>
    </source>
</evidence>
<feature type="region of interest" description="Disordered" evidence="14">
    <location>
        <begin position="276"/>
        <end position="310"/>
    </location>
</feature>
<reference evidence="16" key="1">
    <citation type="submission" date="2022-01" db="EMBL/GenBank/DDBJ databases">
        <authorList>
            <person name="King R."/>
        </authorList>
    </citation>
    <scope>NUCLEOTIDE SEQUENCE</scope>
</reference>
<sequence length="721" mass="82060">MDKSGRIREATLDVVIEDNPGSPQYMIQRVPGNAQILTSELLQQQHGLVVDLGGNDFIPVSYSSEDLLSQDLTEEDRNLAAALVAVQLSQQQKQQQIQDSTLPSLVAGADQQLIISEKAGGQSFLRIVNSDNIYVEQHSLPKIVESVKFAETEQQLQEEEDEMQKISTSNIKQEEEKIDSDGETFRNEQRSAKKSLPHKKRISKKLTKKSAAMSVKQIVCNLCEQAFDSNDEFAQHELLCQTTITPVHQAPNAFNCQICNEPFTEQLKFFEHLKRHYEPGGGGLPTKPPKQTPEKKASPEKVPPADSERQESLLSSLLNLTCIECNKTFRRQKTFEAHMRDIHTSKNEPLDEFSEPEDLMEGINVVVETNEPPDDEDDSKAWYREEELHQTEEDLKELEAGTDHVCHLCNQPFPLRAILLQHLVTCRTTTGNTESAPLAVVKKINKKNKKKSSHECNECERVFTHKNSLVYHMRSHTGIRPHQCDQCGKSFFASSALKVHLRLHSGDKPYSCEHCGKRFRQWGDLKYHITSLHSAEKNFQCEYCGKEFARKYSLVVHRRIHTGERNYKCEFCGKTFRASSYLQNHRKIHTGEKPHSCGVCGKPFRVRSDMKRHQRTHMKGPGGAKLSRSLSKVEKHEVVEEEVEEEELSSELHIEDEEAAGQLLTEYAEEEIDGERTVRLPTSRNVYINGHELFLVTYPNEIRTADPQQTATSTWVHASNA</sequence>
<dbReference type="Gene3D" id="3.30.160.60">
    <property type="entry name" value="Classic Zinc Finger"/>
    <property type="match status" value="7"/>
</dbReference>
<evidence type="ECO:0000313" key="17">
    <source>
        <dbReference type="Proteomes" id="UP001153737"/>
    </source>
</evidence>
<feature type="domain" description="C2H2-type" evidence="15">
    <location>
        <begin position="567"/>
        <end position="594"/>
    </location>
</feature>
<dbReference type="InterPro" id="IPR013087">
    <property type="entry name" value="Znf_C2H2_type"/>
</dbReference>
<evidence type="ECO:0000256" key="12">
    <source>
        <dbReference type="ARBA" id="ARBA00023242"/>
    </source>
</evidence>
<dbReference type="GO" id="GO:0000978">
    <property type="term" value="F:RNA polymerase II cis-regulatory region sequence-specific DNA binding"/>
    <property type="evidence" value="ECO:0007669"/>
    <property type="project" value="TreeGrafter"/>
</dbReference>
<dbReference type="FunFam" id="3.30.160.60:FF:001963">
    <property type="entry name" value="Replication initiator 1"/>
    <property type="match status" value="1"/>
</dbReference>
<feature type="compositionally biased region" description="Basic residues" evidence="14">
    <location>
        <begin position="192"/>
        <end position="207"/>
    </location>
</feature>